<feature type="coiled-coil region" evidence="16">
    <location>
        <begin position="140"/>
        <end position="167"/>
    </location>
</feature>
<dbReference type="Pfam" id="PF07568">
    <property type="entry name" value="HisKA_2"/>
    <property type="match status" value="1"/>
</dbReference>
<dbReference type="PROSITE" id="PS50112">
    <property type="entry name" value="PAS"/>
    <property type="match status" value="9"/>
</dbReference>
<feature type="coiled-coil region" evidence="16">
    <location>
        <begin position="418"/>
        <end position="445"/>
    </location>
</feature>
<keyword evidence="10" id="KW-0677">Repeat</keyword>
<dbReference type="SUPFAM" id="SSF55785">
    <property type="entry name" value="PYP-like sensor domain (PAS domain)"/>
    <property type="match status" value="15"/>
</dbReference>
<dbReference type="InterPro" id="IPR005467">
    <property type="entry name" value="His_kinase_dom"/>
</dbReference>
<dbReference type="Pfam" id="PF01590">
    <property type="entry name" value="GAF"/>
    <property type="match status" value="2"/>
</dbReference>
<comment type="similarity">
    <text evidence="3">In the N-terminal section; belongs to the phytochrome family.</text>
</comment>
<feature type="domain" description="PAC" evidence="21">
    <location>
        <begin position="889"/>
        <end position="940"/>
    </location>
</feature>
<dbReference type="eggNOG" id="COG2202">
    <property type="taxonomic scope" value="Bacteria"/>
</dbReference>
<dbReference type="SMART" id="SM00086">
    <property type="entry name" value="PAC"/>
    <property type="match status" value="13"/>
</dbReference>
<dbReference type="KEGG" id="cyn:Cyan7425_4301"/>
<keyword evidence="11" id="KW-0547">Nucleotide-binding</keyword>
<dbReference type="STRING" id="395961.Cyan7425_4301"/>
<dbReference type="Gene3D" id="2.10.70.100">
    <property type="match status" value="3"/>
</dbReference>
<feature type="domain" description="PAS" evidence="20">
    <location>
        <begin position="563"/>
        <end position="635"/>
    </location>
</feature>
<dbReference type="InterPro" id="IPR013656">
    <property type="entry name" value="PAS_4"/>
</dbReference>
<dbReference type="PANTHER" id="PTHR43304">
    <property type="entry name" value="PHYTOCHROME-LIKE PROTEIN CPH1"/>
    <property type="match status" value="1"/>
</dbReference>
<evidence type="ECO:0000259" key="19">
    <source>
        <dbReference type="PROSITE" id="PS50110"/>
    </source>
</evidence>
<keyword evidence="6" id="KW-0997">Cell inner membrane</keyword>
<dbReference type="SMART" id="SM00448">
    <property type="entry name" value="REC"/>
    <property type="match status" value="1"/>
</dbReference>
<dbReference type="FunFam" id="2.10.70.100:FF:000001">
    <property type="entry name" value="Sensory transduction histidine kinase"/>
    <property type="match status" value="1"/>
</dbReference>
<keyword evidence="7 15" id="KW-0597">Phosphoprotein</keyword>
<feature type="domain" description="PAC" evidence="21">
    <location>
        <begin position="1144"/>
        <end position="1196"/>
    </location>
</feature>
<dbReference type="SMART" id="SM00387">
    <property type="entry name" value="HATPase_c"/>
    <property type="match status" value="1"/>
</dbReference>
<dbReference type="NCBIfam" id="TIGR00229">
    <property type="entry name" value="sensory_box"/>
    <property type="match status" value="14"/>
</dbReference>
<dbReference type="Gene3D" id="3.40.50.2300">
    <property type="match status" value="1"/>
</dbReference>
<dbReference type="Gene3D" id="3.30.565.10">
    <property type="entry name" value="Histidine kinase-like ATPase, C-terminal domain"/>
    <property type="match status" value="1"/>
</dbReference>
<evidence type="ECO:0000256" key="1">
    <source>
        <dbReference type="ARBA" id="ARBA00000085"/>
    </source>
</evidence>
<keyword evidence="9" id="KW-0812">Transmembrane</keyword>
<evidence type="ECO:0000256" key="8">
    <source>
        <dbReference type="ARBA" id="ARBA00022679"/>
    </source>
</evidence>
<gene>
    <name evidence="22" type="ordered locus">Cyan7425_4301</name>
</gene>
<evidence type="ECO:0000256" key="5">
    <source>
        <dbReference type="ARBA" id="ARBA00022475"/>
    </source>
</evidence>
<keyword evidence="16" id="KW-0175">Coiled coil</keyword>
<evidence type="ECO:0000259" key="21">
    <source>
        <dbReference type="PROSITE" id="PS50113"/>
    </source>
</evidence>
<dbReference type="eggNOG" id="COG3920">
    <property type="taxonomic scope" value="Bacteria"/>
</dbReference>
<feature type="domain" description="Response regulatory" evidence="19">
    <location>
        <begin position="5"/>
        <end position="127"/>
    </location>
</feature>
<dbReference type="EMBL" id="CP001344">
    <property type="protein sequence ID" value="ACL46614.1"/>
    <property type="molecule type" value="Genomic_DNA"/>
</dbReference>
<evidence type="ECO:0000256" key="16">
    <source>
        <dbReference type="SAM" id="Coils"/>
    </source>
</evidence>
<feature type="domain" description="Phytochrome chromophore attachment site" evidence="17">
    <location>
        <begin position="1862"/>
        <end position="1998"/>
    </location>
</feature>
<dbReference type="InterPro" id="IPR003594">
    <property type="entry name" value="HATPase_dom"/>
</dbReference>
<evidence type="ECO:0000256" key="6">
    <source>
        <dbReference type="ARBA" id="ARBA00022519"/>
    </source>
</evidence>
<comment type="subcellular location">
    <subcellularLocation>
        <location evidence="2">Cell inner membrane</location>
        <topology evidence="2">Multi-pass membrane protein</topology>
    </subcellularLocation>
</comment>
<dbReference type="InterPro" id="IPR011495">
    <property type="entry name" value="Sig_transdc_His_kin_sub2_dim/P"/>
</dbReference>
<evidence type="ECO:0000256" key="3">
    <source>
        <dbReference type="ARBA" id="ARBA00006402"/>
    </source>
</evidence>
<feature type="domain" description="PAC" evidence="21">
    <location>
        <begin position="762"/>
        <end position="814"/>
    </location>
</feature>
<feature type="domain" description="PAS" evidence="20">
    <location>
        <begin position="1593"/>
        <end position="1644"/>
    </location>
</feature>
<dbReference type="InterPro" id="IPR003018">
    <property type="entry name" value="GAF"/>
</dbReference>
<feature type="domain" description="PAS" evidence="20">
    <location>
        <begin position="1332"/>
        <end position="1391"/>
    </location>
</feature>
<dbReference type="InterPro" id="IPR035965">
    <property type="entry name" value="PAS-like_dom_sf"/>
</dbReference>
<evidence type="ECO:0000256" key="14">
    <source>
        <dbReference type="ARBA" id="ARBA00023136"/>
    </source>
</evidence>
<dbReference type="eggNOG" id="COG3437">
    <property type="taxonomic scope" value="Bacteria"/>
</dbReference>
<evidence type="ECO:0000259" key="17">
    <source>
        <dbReference type="PROSITE" id="PS50046"/>
    </source>
</evidence>
<dbReference type="SMART" id="SM00091">
    <property type="entry name" value="PAS"/>
    <property type="match status" value="15"/>
</dbReference>
<dbReference type="Gene3D" id="3.30.450.40">
    <property type="match status" value="2"/>
</dbReference>
<keyword evidence="12 22" id="KW-0418">Kinase</keyword>
<name>B8HYG0_CYAP4</name>
<sequence length="2693" mass="310289">MRKPAILCVDPDSSGLERLKIELQGALGDRALVATAQSGLEALERLKKLQQTYDLALVIADDRLPNLSGDELLCQVHTLSPHTLTILISGQADLQAVSRALEGAGLYRLIVKPWHPQDLSKTVVAAIEHYLRDRQLADQTTILQQRLRELETQNQTLQAELQTQTGGAGYRLLFDSNPNPMWIYDLETLAFLAVNNAAIQHYGYSRDEFLGMTIADIRPPEDIPALLANIKAVTEGLDQAGRWRHLKKDGSVIWVEITSHTLTFAGRSAEAILIKDVTETVRLEAERQEREILLHQKEETLRKLSEQVPGVIYQYRLYPDGHSCFPYASEAIRVIYEVSPAQVQESAAAVFAILHPKDLERISDSIYTSARTLQLWHEQYRVILPDKGLRWLEGHAMPERLPDQSTLWHGYIWDITDRKQLEITRQQAEEKLREQQVQLDLVVQAAKIGFYISDLETQTSQVSPAYKAQLGYDADCPEASPADWKERLHPDDLERAIAVYQAFLRGEADYSIDFRLRHRDGSYRWIYSNALLLRCSEGQPLKVIGTHIDIHDRKQLEIALQKSEEQFQLAATAVNGYIYDWDVQHNRVYRTPRFFELLGYSPDQVAETSDWWIERIHPEDLAQISSQWQAILADANQNAFCTEYRVRHRDQHYLYIYDCESIVRDQTGQVTRVVGYAFDISDRKQLELNLRQYERIVSATPDWMSLVDRNYIYQIVNQPYLNWSRKSWDQMVGHSVSEFHPPQTFEETVKPNLDRCLAGETINYELWIEDPDGNPQFVGVCYAPYVEADGSISGVVVNSRNLTALKRAEMALEKSHRQYATVVNSVRSIIWEVDPQTVNFTFVSPEAERILGYPLAEWLQPNFWLDHLHPDDLWAVNFCFTSTQKHQNHDFEYRMIAANGNIVWLHDIVTVVIENGQVVKLVGSMTDITERKRLEAERQSAENFLRQYERIVSATPDCVSLLDRNYTYRIINQSHADWTEKSQEEIVGHSFSELLGEEFFQTVAKPYLDRCLAGEGEQRIEAWMDRPDGERRFLQATYTPYIEPDGTISGVVINVHDLTELKRSEQALAASEERFRTLSAAAPIGICLTDPDGICLYTNTRWQEMSGLSFEESLGKGWQQVIHPEDRHTVSTAWEAYVRGEGDRLSDFRLLTPMGEVRWVSVCVAAIKSPTGEILGYVSTEEDITARKQNEIALAESEERFRLAVDAAQMGTWDWNILTNEVIWSESMERLMGMAPGTFDRRMQTVIEMIHPEDLSRVQAALQNSIDQDAVYEIEFRFIKPDGSVRWAIGQGNVLRNQQGQAIRMLGVDVDITDRKRLELERQASAAALRESQEFVQRIVDSSPNLIYIYDLLHQRNVYVNREIYDYLGYTTEESLVLFSQGFSDVVHPDDLPHIYTHFVHLSTLPERVTAEIEYRMRHKNGEWRWFSSRDTVFKRDEQGNVTQIVGSALDITKRKLAELALRESEANLQEAQRIAHLGNWKFDLLSNRLSWSAEVFRIFGLAGPTEPTPEEKIQFYHPDDRPILSQYLQHTIATGEPFEFDGLRLIRPDGQLRYLQARGEAQRNEQGEVTLLFGTIQDITDRKVIESALIESHQRLAMILDNSPLPIFIKDLEGRYIACNPAYEQLTHLSREQWLGSSDYDFLPRDFAVICQLSDRLAVTSNQPITFEEALPFADGTHTLVITKFPLTDSQGESYAVCGILLDITERKRMEIALRESEQQYRRIVETAAEGIWMLDSDRHTSFVNPRMADILGYSIAEMLGQPLSVFLDEEDQAIATNLLEHRHQGISEQHDFKFRRKNGSTLWALVSTNPILDQESNYIGSLAMVTDISDRKAAELTLQRRAEQEALIRVMTDRIRQSLDLDVILNTTVSEVRQWLQNDRVIIYRFHPDWSGTVITEAVSDPQFAMLGQFINDNCFGQNHAVAYQAGKISLFRDLEQAQIQPCHRDLLRSFGVRANLVVPILNQNQLWGLLIAQHCRGPRSWSTEEVELLQQLASQAGIAIARAELVENLRESEEQRRLALEFGQIGSWDWNLLTQSLDWNAWHFTILGYSPDQVEPSYQAWFDRVHPDDCQRIEQAVHHALTTQTDYEQEYRILLPSGQIKWVLGKGRAIYNPEGQPERMLGILLDISERKSAEIVLQRVNQELEERVQRRTLALRQSEEMFRQMAENITEILYVDSADRQQTLYISPAYETVWRRNREALYQHPQSWLESIHPEDHERVTASYYRKTDEYDFAEEYRILRPDGTIRWIFDRSSPIWSETRQILCHVGIAEDITDRKQAELLLKQQAEQERLLRLITEQIHQSLELDQILATTVQETRTILQTDRVAIYRFSPDWSGAFISEAVGEEWVKLVAENVQTVWEDTYLQENQGGRFSHHETYIVEDIYALELTTCHRDILEQFQVRAFVIVPIVVREQLWGLLAVYHNRGTRCWQTDEVELLQKIAIQLAISIQQSTLYTQLQTELSERRQTEVKLQTSLREKELLLKEIHHRVKNNLEMVASLLMLQAGNTEDPYILKLLKDSEERIAAIALVHEYLYQSPNLGRIALNEYIRNLVEQIFSSYATSQLELKLALIPFTINIETALPCGLILNELVTNALKYAFPNEQSGWLEIALQQDQQIITLTITDNGVGFPPQLNWQQSPSLGLQLVRDLVRQLQGTIDISSLCTKPDHEPAGTVVKISFRELNYRQRL</sequence>
<dbReference type="GO" id="GO:0005886">
    <property type="term" value="C:plasma membrane"/>
    <property type="evidence" value="ECO:0007669"/>
    <property type="project" value="UniProtKB-SubCell"/>
</dbReference>
<comment type="catalytic activity">
    <reaction evidence="1">
        <text>ATP + protein L-histidine = ADP + protein N-phospho-L-histidine.</text>
        <dbReference type="EC" id="2.7.13.3"/>
    </reaction>
</comment>
<organism evidence="22">
    <name type="scientific">Cyanothece sp. (strain PCC 7425 / ATCC 29141)</name>
    <dbReference type="NCBI Taxonomy" id="395961"/>
    <lineage>
        <taxon>Bacteria</taxon>
        <taxon>Bacillati</taxon>
        <taxon>Cyanobacteriota</taxon>
        <taxon>Cyanophyceae</taxon>
        <taxon>Gomontiellales</taxon>
        <taxon>Cyanothecaceae</taxon>
        <taxon>Cyanothece</taxon>
    </lineage>
</organism>
<feature type="domain" description="PAC" evidence="21">
    <location>
        <begin position="2090"/>
        <end position="2142"/>
    </location>
</feature>
<dbReference type="InterPro" id="IPR036890">
    <property type="entry name" value="HATPase_C_sf"/>
</dbReference>
<feature type="domain" description="PAC" evidence="21">
    <location>
        <begin position="1018"/>
        <end position="1070"/>
    </location>
</feature>
<dbReference type="Pfam" id="PF08447">
    <property type="entry name" value="PAS_3"/>
    <property type="match status" value="9"/>
</dbReference>
<evidence type="ECO:0000256" key="7">
    <source>
        <dbReference type="ARBA" id="ARBA00022553"/>
    </source>
</evidence>
<dbReference type="Pfam" id="PF08448">
    <property type="entry name" value="PAS_4"/>
    <property type="match status" value="4"/>
</dbReference>
<dbReference type="Pfam" id="PF00989">
    <property type="entry name" value="PAS"/>
    <property type="match status" value="1"/>
</dbReference>
<dbReference type="CDD" id="cd00130">
    <property type="entry name" value="PAS"/>
    <property type="match status" value="13"/>
</dbReference>
<feature type="domain" description="PAS" evidence="20">
    <location>
        <begin position="815"/>
        <end position="872"/>
    </location>
</feature>
<dbReference type="Gene3D" id="3.30.450.20">
    <property type="entry name" value="PAS domain"/>
    <property type="match status" value="15"/>
</dbReference>
<keyword evidence="14" id="KW-0472">Membrane</keyword>
<feature type="domain" description="Histidine kinase" evidence="18">
    <location>
        <begin position="2489"/>
        <end position="2688"/>
    </location>
</feature>
<evidence type="ECO:0000259" key="18">
    <source>
        <dbReference type="PROSITE" id="PS50109"/>
    </source>
</evidence>
<feature type="domain" description="PAC" evidence="21">
    <location>
        <begin position="1666"/>
        <end position="1717"/>
    </location>
</feature>
<evidence type="ECO:0000256" key="12">
    <source>
        <dbReference type="ARBA" id="ARBA00022777"/>
    </source>
</evidence>
<dbReference type="InterPro" id="IPR001610">
    <property type="entry name" value="PAC"/>
</dbReference>
<dbReference type="PROSITE" id="PS50046">
    <property type="entry name" value="PHYTOCHROME_2"/>
    <property type="match status" value="2"/>
</dbReference>
<feature type="domain" description="PAC" evidence="21">
    <location>
        <begin position="2236"/>
        <end position="2288"/>
    </location>
</feature>
<dbReference type="InterPro" id="IPR000014">
    <property type="entry name" value="PAS"/>
</dbReference>
<evidence type="ECO:0000256" key="9">
    <source>
        <dbReference type="ARBA" id="ARBA00022692"/>
    </source>
</evidence>
<dbReference type="HOGENOM" id="CLU_227367_0_0_3"/>
<dbReference type="SUPFAM" id="SSF55781">
    <property type="entry name" value="GAF domain-like"/>
    <property type="match status" value="2"/>
</dbReference>
<dbReference type="GO" id="GO:0004673">
    <property type="term" value="F:protein histidine kinase activity"/>
    <property type="evidence" value="ECO:0007669"/>
    <property type="project" value="UniProtKB-EC"/>
</dbReference>
<dbReference type="GO" id="GO:0006355">
    <property type="term" value="P:regulation of DNA-templated transcription"/>
    <property type="evidence" value="ECO:0007669"/>
    <property type="project" value="InterPro"/>
</dbReference>
<accession>B8HYG0</accession>
<feature type="domain" description="PAC" evidence="21">
    <location>
        <begin position="1540"/>
        <end position="1592"/>
    </location>
</feature>
<evidence type="ECO:0000256" key="13">
    <source>
        <dbReference type="ARBA" id="ARBA00022989"/>
    </source>
</evidence>
<evidence type="ECO:0000256" key="15">
    <source>
        <dbReference type="PROSITE-ProRule" id="PRU00169"/>
    </source>
</evidence>
<evidence type="ECO:0000313" key="22">
    <source>
        <dbReference type="EMBL" id="ACL46614.1"/>
    </source>
</evidence>
<dbReference type="EC" id="2.7.13.3" evidence="4"/>
<feature type="domain" description="PAC" evidence="21">
    <location>
        <begin position="640"/>
        <end position="692"/>
    </location>
</feature>
<evidence type="ECO:0000256" key="4">
    <source>
        <dbReference type="ARBA" id="ARBA00012438"/>
    </source>
</evidence>
<proteinExistence type="inferred from homology"/>
<feature type="domain" description="PAS" evidence="20">
    <location>
        <begin position="1197"/>
        <end position="1269"/>
    </location>
</feature>
<dbReference type="PROSITE" id="PS50109">
    <property type="entry name" value="HIS_KIN"/>
    <property type="match status" value="1"/>
</dbReference>
<dbReference type="Pfam" id="PF13426">
    <property type="entry name" value="PAS_9"/>
    <property type="match status" value="1"/>
</dbReference>
<protein>
    <recommendedName>
        <fullName evidence="4">histidine kinase</fullName>
        <ecNumber evidence="4">2.7.13.3</ecNumber>
    </recommendedName>
</protein>
<dbReference type="Pfam" id="PF02518">
    <property type="entry name" value="HATPase_c"/>
    <property type="match status" value="1"/>
</dbReference>
<feature type="domain" description="PAC" evidence="21">
    <location>
        <begin position="1790"/>
        <end position="1842"/>
    </location>
</feature>
<reference evidence="22" key="1">
    <citation type="submission" date="2009-01" db="EMBL/GenBank/DDBJ databases">
        <title>Complete sequence of chromosome Cyanothece sp. PCC 7425.</title>
        <authorList>
            <consortium name="US DOE Joint Genome Institute"/>
            <person name="Lucas S."/>
            <person name="Copeland A."/>
            <person name="Lapidus A."/>
            <person name="Glavina del Rio T."/>
            <person name="Dalin E."/>
            <person name="Tice H."/>
            <person name="Bruce D."/>
            <person name="Goodwin L."/>
            <person name="Pitluck S."/>
            <person name="Sims D."/>
            <person name="Meineke L."/>
            <person name="Brettin T."/>
            <person name="Detter J.C."/>
            <person name="Han C."/>
            <person name="Larimer F."/>
            <person name="Land M."/>
            <person name="Hauser L."/>
            <person name="Kyrpides N."/>
            <person name="Ovchinnikova G."/>
            <person name="Liberton M."/>
            <person name="Stoeckel J."/>
            <person name="Banerjee A."/>
            <person name="Singh A."/>
            <person name="Page L."/>
            <person name="Sato H."/>
            <person name="Zhao L."/>
            <person name="Sherman L."/>
            <person name="Pakrasi H."/>
            <person name="Richardson P."/>
        </authorList>
    </citation>
    <scope>NUCLEOTIDE SEQUENCE</scope>
    <source>
        <strain evidence="22">PCC 7425</strain>
    </source>
</reference>
<keyword evidence="13" id="KW-1133">Transmembrane helix</keyword>
<dbReference type="InterPro" id="IPR016132">
    <property type="entry name" value="Phyto_chromo_attachment"/>
</dbReference>
<dbReference type="PROSITE" id="PS50110">
    <property type="entry name" value="RESPONSE_REGULATORY"/>
    <property type="match status" value="1"/>
</dbReference>
<dbReference type="InterPro" id="IPR001789">
    <property type="entry name" value="Sig_transdc_resp-reg_receiver"/>
</dbReference>
<feature type="domain" description="PAS" evidence="20">
    <location>
        <begin position="170"/>
        <end position="237"/>
    </location>
</feature>
<dbReference type="Pfam" id="PF00072">
    <property type="entry name" value="Response_reg"/>
    <property type="match status" value="1"/>
</dbReference>
<dbReference type="PROSITE" id="PS50113">
    <property type="entry name" value="PAC"/>
    <property type="match status" value="13"/>
</dbReference>
<feature type="domain" description="PAC" evidence="21">
    <location>
        <begin position="1411"/>
        <end position="1464"/>
    </location>
</feature>
<evidence type="ECO:0000256" key="11">
    <source>
        <dbReference type="ARBA" id="ARBA00022741"/>
    </source>
</evidence>
<feature type="modified residue" description="4-aspartylphosphate" evidence="15">
    <location>
        <position position="61"/>
    </location>
</feature>
<feature type="domain" description="PAS" evidence="20">
    <location>
        <begin position="1718"/>
        <end position="1782"/>
    </location>
</feature>
<feature type="domain" description="Phytochrome chromophore attachment site" evidence="17">
    <location>
        <begin position="2308"/>
        <end position="2448"/>
    </location>
</feature>
<keyword evidence="8" id="KW-0808">Transferase</keyword>
<dbReference type="InterPro" id="IPR052162">
    <property type="entry name" value="Sensor_kinase/Photoreceptor"/>
</dbReference>
<dbReference type="OrthoDB" id="432643at2"/>
<dbReference type="GO" id="GO:0000166">
    <property type="term" value="F:nucleotide binding"/>
    <property type="evidence" value="ECO:0007669"/>
    <property type="project" value="UniProtKB-KW"/>
</dbReference>
<evidence type="ECO:0000256" key="2">
    <source>
        <dbReference type="ARBA" id="ARBA00004429"/>
    </source>
</evidence>
<feature type="domain" description="PAC" evidence="21">
    <location>
        <begin position="510"/>
        <end position="562"/>
    </location>
</feature>
<feature type="domain" description="PAC" evidence="21">
    <location>
        <begin position="1272"/>
        <end position="1324"/>
    </location>
</feature>
<dbReference type="InterPro" id="IPR013767">
    <property type="entry name" value="PAS_fold"/>
</dbReference>
<evidence type="ECO:0000256" key="10">
    <source>
        <dbReference type="ARBA" id="ARBA00022737"/>
    </source>
</evidence>
<dbReference type="InterPro" id="IPR029016">
    <property type="entry name" value="GAF-like_dom_sf"/>
</dbReference>
<dbReference type="InterPro" id="IPR000700">
    <property type="entry name" value="PAS-assoc_C"/>
</dbReference>
<dbReference type="SMART" id="SM00065">
    <property type="entry name" value="GAF"/>
    <property type="match status" value="2"/>
</dbReference>
<dbReference type="SUPFAM" id="SSF52172">
    <property type="entry name" value="CheY-like"/>
    <property type="match status" value="1"/>
</dbReference>
<feature type="domain" description="PAS" evidence="20">
    <location>
        <begin position="1071"/>
        <end position="1141"/>
    </location>
</feature>
<dbReference type="eggNOG" id="COG2203">
    <property type="taxonomic scope" value="Bacteria"/>
</dbReference>
<dbReference type="eggNOG" id="COG3829">
    <property type="taxonomic scope" value="Bacteria"/>
</dbReference>
<dbReference type="InterPro" id="IPR013655">
    <property type="entry name" value="PAS_fold_3"/>
</dbReference>
<dbReference type="GO" id="GO:0000160">
    <property type="term" value="P:phosphorelay signal transduction system"/>
    <property type="evidence" value="ECO:0007669"/>
    <property type="project" value="InterPro"/>
</dbReference>
<dbReference type="InterPro" id="IPR011006">
    <property type="entry name" value="CheY-like_superfamily"/>
</dbReference>
<keyword evidence="5" id="KW-1003">Cell membrane</keyword>
<dbReference type="PANTHER" id="PTHR43304:SF1">
    <property type="entry name" value="PAC DOMAIN-CONTAINING PROTEIN"/>
    <property type="match status" value="1"/>
</dbReference>
<feature type="domain" description="PAS" evidence="20">
    <location>
        <begin position="2042"/>
        <end position="2087"/>
    </location>
</feature>
<dbReference type="SUPFAM" id="SSF55874">
    <property type="entry name" value="ATPase domain of HSP90 chaperone/DNA topoisomerase II/histidine kinase"/>
    <property type="match status" value="1"/>
</dbReference>
<evidence type="ECO:0000259" key="20">
    <source>
        <dbReference type="PROSITE" id="PS50112"/>
    </source>
</evidence>